<evidence type="ECO:0000256" key="7">
    <source>
        <dbReference type="ARBA" id="ARBA00022679"/>
    </source>
</evidence>
<dbReference type="InterPro" id="IPR011053">
    <property type="entry name" value="Single_hybrid_motif"/>
</dbReference>
<dbReference type="PROSITE" id="PS50968">
    <property type="entry name" value="BIOTINYL_LIPOYL"/>
    <property type="match status" value="1"/>
</dbReference>
<dbReference type="SUPFAM" id="SSF51230">
    <property type="entry name" value="Single hybrid motif"/>
    <property type="match status" value="1"/>
</dbReference>
<dbReference type="AlphaFoldDB" id="A0A0G3G4S8"/>
<dbReference type="PANTHER" id="PTHR43416:SF5">
    <property type="entry name" value="DIHYDROLIPOYLLYSINE-RESIDUE SUCCINYLTRANSFERASE COMPONENT OF 2-OXOGLUTARATE DEHYDROGENASE COMPLEX, MITOCHONDRIAL"/>
    <property type="match status" value="1"/>
</dbReference>
<protein>
    <recommendedName>
        <fullName evidence="5 11">Dihydrolipoyllysine-residue succinyltransferase component of 2-oxoglutarate dehydrogenase complex</fullName>
        <ecNumber evidence="4 11">2.3.1.61</ecNumber>
    </recommendedName>
    <alternativeName>
        <fullName evidence="11">2-oxoglutarate dehydrogenase complex component E2</fullName>
    </alternativeName>
</protein>
<evidence type="ECO:0000256" key="12">
    <source>
        <dbReference type="SAM" id="MobiDB-lite"/>
    </source>
</evidence>
<feature type="compositionally biased region" description="Basic and acidic residues" evidence="12">
    <location>
        <begin position="159"/>
        <end position="185"/>
    </location>
</feature>
<dbReference type="GO" id="GO:0006099">
    <property type="term" value="P:tricarboxylic acid cycle"/>
    <property type="evidence" value="ECO:0007669"/>
    <property type="project" value="UniProtKB-UniRule"/>
</dbReference>
<evidence type="ECO:0000313" key="15">
    <source>
        <dbReference type="EMBL" id="AKJ96245.1"/>
    </source>
</evidence>
<dbReference type="KEGG" id="tvr:TVD_13140"/>
<dbReference type="Proteomes" id="UP000064201">
    <property type="component" value="Chromosome"/>
</dbReference>
<comment type="pathway">
    <text evidence="2 11">Amino-acid degradation; L-lysine degradation via saccharopine pathway; glutaryl-CoA from L-lysine: step 6/6.</text>
</comment>
<dbReference type="GO" id="GO:0033512">
    <property type="term" value="P:L-lysine catabolic process to acetyl-CoA via saccharopine"/>
    <property type="evidence" value="ECO:0007669"/>
    <property type="project" value="UniProtKB-UniRule"/>
</dbReference>
<evidence type="ECO:0000313" key="16">
    <source>
        <dbReference type="Proteomes" id="UP000064201"/>
    </source>
</evidence>
<evidence type="ECO:0000256" key="9">
    <source>
        <dbReference type="ARBA" id="ARBA00023315"/>
    </source>
</evidence>
<keyword evidence="9 11" id="KW-0012">Acyltransferase</keyword>
<dbReference type="SUPFAM" id="SSF52777">
    <property type="entry name" value="CoA-dependent acyltransferases"/>
    <property type="match status" value="1"/>
</dbReference>
<dbReference type="STRING" id="106634.TVD_13140"/>
<evidence type="ECO:0000256" key="1">
    <source>
        <dbReference type="ARBA" id="ARBA00004052"/>
    </source>
</evidence>
<evidence type="ECO:0000256" key="3">
    <source>
        <dbReference type="ARBA" id="ARBA00007317"/>
    </source>
</evidence>
<comment type="similarity">
    <text evidence="3 11">Belongs to the 2-oxoacid dehydrogenase family.</text>
</comment>
<dbReference type="PROSITE" id="PS00189">
    <property type="entry name" value="LIPOYL"/>
    <property type="match status" value="1"/>
</dbReference>
<accession>A0A0G3G4S8</accession>
<dbReference type="InterPro" id="IPR023213">
    <property type="entry name" value="CAT-like_dom_sf"/>
</dbReference>
<dbReference type="Gene3D" id="2.40.50.100">
    <property type="match status" value="1"/>
</dbReference>
<evidence type="ECO:0000256" key="6">
    <source>
        <dbReference type="ARBA" id="ARBA00022532"/>
    </source>
</evidence>
<dbReference type="GO" id="GO:0004149">
    <property type="term" value="F:dihydrolipoyllysine-residue succinyltransferase activity"/>
    <property type="evidence" value="ECO:0007669"/>
    <property type="project" value="UniProtKB-UniRule"/>
</dbReference>
<keyword evidence="16" id="KW-1185">Reference proteome</keyword>
<dbReference type="Pfam" id="PF00198">
    <property type="entry name" value="2-oxoacid_dh"/>
    <property type="match status" value="1"/>
</dbReference>
<reference evidence="15 16" key="1">
    <citation type="submission" date="2015-04" db="EMBL/GenBank/DDBJ databases">
        <title>Complete Sequence for the Genome of the Thioalkalivibrio versutus D301.</title>
        <authorList>
            <person name="Mu T."/>
            <person name="Zhou J."/>
            <person name="Xu X."/>
        </authorList>
    </citation>
    <scope>NUCLEOTIDE SEQUENCE [LARGE SCALE GENOMIC DNA]</scope>
    <source>
        <strain evidence="15 16">D301</strain>
    </source>
</reference>
<feature type="compositionally biased region" description="Low complexity" evidence="12">
    <location>
        <begin position="124"/>
        <end position="135"/>
    </location>
</feature>
<evidence type="ECO:0000256" key="5">
    <source>
        <dbReference type="ARBA" id="ARBA00019511"/>
    </source>
</evidence>
<dbReference type="PATRIC" id="fig|106634.4.peg.2681"/>
<dbReference type="FunFam" id="3.30.559.10:FF:000007">
    <property type="entry name" value="Dihydrolipoamide acetyltransferase component of pyruvate dehydrogenase complex"/>
    <property type="match status" value="1"/>
</dbReference>
<dbReference type="RefSeq" id="WP_047251800.1">
    <property type="nucleotide sequence ID" value="NZ_CP011367.1"/>
</dbReference>
<keyword evidence="8 11" id="KW-0450">Lipoyl</keyword>
<dbReference type="OrthoDB" id="9805770at2"/>
<dbReference type="Pfam" id="PF02817">
    <property type="entry name" value="E3_binding"/>
    <property type="match status" value="1"/>
</dbReference>
<comment type="catalytic activity">
    <reaction evidence="10 11">
        <text>N(6)-[(R)-dihydrolipoyl]-L-lysyl-[protein] + succinyl-CoA = N(6)-[(R)-S(8)-succinyldihydrolipoyl]-L-lysyl-[protein] + CoA</text>
        <dbReference type="Rhea" id="RHEA:15213"/>
        <dbReference type="Rhea" id="RHEA-COMP:10475"/>
        <dbReference type="Rhea" id="RHEA-COMP:20092"/>
        <dbReference type="ChEBI" id="CHEBI:57287"/>
        <dbReference type="ChEBI" id="CHEBI:57292"/>
        <dbReference type="ChEBI" id="CHEBI:83100"/>
        <dbReference type="ChEBI" id="CHEBI:83120"/>
        <dbReference type="EC" id="2.3.1.61"/>
    </reaction>
</comment>
<dbReference type="GO" id="GO:0045252">
    <property type="term" value="C:oxoglutarate dehydrogenase complex"/>
    <property type="evidence" value="ECO:0007669"/>
    <property type="project" value="UniProtKB-UniRule"/>
</dbReference>
<organism evidence="15 16">
    <name type="scientific">Thioalkalivibrio versutus</name>
    <dbReference type="NCBI Taxonomy" id="106634"/>
    <lineage>
        <taxon>Bacteria</taxon>
        <taxon>Pseudomonadati</taxon>
        <taxon>Pseudomonadota</taxon>
        <taxon>Gammaproteobacteria</taxon>
        <taxon>Chromatiales</taxon>
        <taxon>Ectothiorhodospiraceae</taxon>
        <taxon>Thioalkalivibrio</taxon>
    </lineage>
</organism>
<evidence type="ECO:0000256" key="2">
    <source>
        <dbReference type="ARBA" id="ARBA00005145"/>
    </source>
</evidence>
<dbReference type="GO" id="GO:0005829">
    <property type="term" value="C:cytosol"/>
    <property type="evidence" value="ECO:0007669"/>
    <property type="project" value="TreeGrafter"/>
</dbReference>
<evidence type="ECO:0000256" key="10">
    <source>
        <dbReference type="ARBA" id="ARBA00052761"/>
    </source>
</evidence>
<dbReference type="EC" id="2.3.1.61" evidence="4 11"/>
<dbReference type="InterPro" id="IPR004167">
    <property type="entry name" value="PSBD"/>
</dbReference>
<proteinExistence type="inferred from homology"/>
<dbReference type="NCBIfam" id="NF004309">
    <property type="entry name" value="PRK05704.1"/>
    <property type="match status" value="1"/>
</dbReference>
<dbReference type="InterPro" id="IPR006255">
    <property type="entry name" value="SucB"/>
</dbReference>
<feature type="compositionally biased region" description="Low complexity" evidence="12">
    <location>
        <begin position="186"/>
        <end position="201"/>
    </location>
</feature>
<dbReference type="Pfam" id="PF00364">
    <property type="entry name" value="Biotin_lipoyl"/>
    <property type="match status" value="1"/>
</dbReference>
<evidence type="ECO:0000256" key="11">
    <source>
        <dbReference type="RuleBase" id="RU361138"/>
    </source>
</evidence>
<dbReference type="Gene3D" id="3.30.559.10">
    <property type="entry name" value="Chloramphenicol acetyltransferase-like domain"/>
    <property type="match status" value="1"/>
</dbReference>
<feature type="domain" description="Peripheral subunit-binding (PSBD)" evidence="14">
    <location>
        <begin position="145"/>
        <end position="182"/>
    </location>
</feature>
<feature type="domain" description="Lipoyl-binding" evidence="13">
    <location>
        <begin position="5"/>
        <end position="80"/>
    </location>
</feature>
<dbReference type="InterPro" id="IPR000089">
    <property type="entry name" value="Biotin_lipoyl"/>
</dbReference>
<dbReference type="NCBIfam" id="TIGR01347">
    <property type="entry name" value="sucB"/>
    <property type="match status" value="1"/>
</dbReference>
<keyword evidence="7 11" id="KW-0808">Transferase</keyword>
<keyword evidence="6 11" id="KW-0816">Tricarboxylic acid cycle</keyword>
<dbReference type="UniPathway" id="UPA00868">
    <property type="reaction ID" value="UER00840"/>
</dbReference>
<dbReference type="PROSITE" id="PS51826">
    <property type="entry name" value="PSBD"/>
    <property type="match status" value="1"/>
</dbReference>
<evidence type="ECO:0000259" key="13">
    <source>
        <dbReference type="PROSITE" id="PS50968"/>
    </source>
</evidence>
<sequence length="446" mass="47293">MASDRTPIQVPELPESVADATVIALHKKAGDAVKRDELIAELETDKVVLEVSAPSAGTLVELSANEGDVVKADAILGYLGPAEAAPEDPDEETEDEAAPSRASTATEGGKPASVATGEREEEPAAASSPEPAPSGAGNGAAGSPPPTPAVRRLLQEAGLRPEDVEGTGDDGRIQRADVERARSDRSAPAASSTPSGSVGAARPQAHPADPGDRAERIERVPMTRLRARIAERLLEAKQTTAMLTTFNEVDMSAAMALRSRYKEPFEKRHSIKLGFMGLFVAAASRALERFPVVNAALDGEEIVYHHYSDIGIAVSSSRGLVVPVLRDTGNASIAEIERRIRDYAERARDGKLDIDELRGGTFTITNGGVFGSLFSTPILNPPQSAILGMHAIKERPVAVDGEVVVRPMMYVALSYDHRLVDGAEAVQFLVAIKEAIEDPARLLLDV</sequence>
<dbReference type="PANTHER" id="PTHR43416">
    <property type="entry name" value="DIHYDROLIPOYLLYSINE-RESIDUE SUCCINYLTRANSFERASE COMPONENT OF 2-OXOGLUTARATE DEHYDROGENASE COMPLEX, MITOCHONDRIAL-RELATED"/>
    <property type="match status" value="1"/>
</dbReference>
<feature type="region of interest" description="Disordered" evidence="12">
    <location>
        <begin position="80"/>
        <end position="216"/>
    </location>
</feature>
<evidence type="ECO:0000259" key="14">
    <source>
        <dbReference type="PROSITE" id="PS51826"/>
    </source>
</evidence>
<name>A0A0G3G4S8_9GAMM</name>
<feature type="compositionally biased region" description="Acidic residues" evidence="12">
    <location>
        <begin position="85"/>
        <end position="97"/>
    </location>
</feature>
<dbReference type="EMBL" id="CP011367">
    <property type="protein sequence ID" value="AKJ96245.1"/>
    <property type="molecule type" value="Genomic_DNA"/>
</dbReference>
<dbReference type="InterPro" id="IPR036625">
    <property type="entry name" value="E3-bd_dom_sf"/>
</dbReference>
<dbReference type="InterPro" id="IPR001078">
    <property type="entry name" value="2-oxoacid_DH_actylTfrase"/>
</dbReference>
<dbReference type="CDD" id="cd06849">
    <property type="entry name" value="lipoyl_domain"/>
    <property type="match status" value="1"/>
</dbReference>
<dbReference type="SUPFAM" id="SSF47005">
    <property type="entry name" value="Peripheral subunit-binding domain of 2-oxo acid dehydrogenase complex"/>
    <property type="match status" value="1"/>
</dbReference>
<comment type="cofactor">
    <cofactor evidence="11">
        <name>(R)-lipoate</name>
        <dbReference type="ChEBI" id="CHEBI:83088"/>
    </cofactor>
    <text evidence="11">Binds 1 lipoyl cofactor covalently.</text>
</comment>
<comment type="function">
    <text evidence="1 11">E2 component of the 2-oxoglutarate dehydrogenase (OGDH) complex which catalyzes the second step in the conversion of 2-oxoglutarate to succinyl-CoA and CO(2).</text>
</comment>
<dbReference type="Gene3D" id="4.10.320.10">
    <property type="entry name" value="E3-binding domain"/>
    <property type="match status" value="1"/>
</dbReference>
<evidence type="ECO:0000256" key="4">
    <source>
        <dbReference type="ARBA" id="ARBA00012945"/>
    </source>
</evidence>
<dbReference type="InterPro" id="IPR050537">
    <property type="entry name" value="2-oxoacid_dehydrogenase"/>
</dbReference>
<gene>
    <name evidence="15" type="ORF">TVD_13140</name>
</gene>
<dbReference type="InterPro" id="IPR003016">
    <property type="entry name" value="2-oxoA_DH_lipoyl-BS"/>
</dbReference>
<evidence type="ECO:0000256" key="8">
    <source>
        <dbReference type="ARBA" id="ARBA00022823"/>
    </source>
</evidence>